<accession>A0A7S5HGD6</accession>
<dbReference type="PROSITE" id="PS51211">
    <property type="entry name" value="VITELLOGENIN"/>
    <property type="match status" value="1"/>
</dbReference>
<feature type="region of interest" description="Disordered" evidence="6">
    <location>
        <begin position="783"/>
        <end position="809"/>
    </location>
</feature>
<evidence type="ECO:0000259" key="7">
    <source>
        <dbReference type="PROSITE" id="PS51211"/>
    </source>
</evidence>
<dbReference type="GO" id="GO:0005319">
    <property type="term" value="F:lipid transporter activity"/>
    <property type="evidence" value="ECO:0007669"/>
    <property type="project" value="InterPro"/>
</dbReference>
<dbReference type="GO" id="GO:0045735">
    <property type="term" value="F:nutrient reservoir activity"/>
    <property type="evidence" value="ECO:0007669"/>
    <property type="project" value="UniProtKB-KW"/>
</dbReference>
<dbReference type="EMBL" id="MN738125">
    <property type="protein sequence ID" value="QHB15662.1"/>
    <property type="molecule type" value="mRNA"/>
</dbReference>
<organism evidence="8">
    <name type="scientific">Bemisia tabaci</name>
    <name type="common">Sweetpotato whitefly</name>
    <name type="synonym">Aleurodes tabaci</name>
    <dbReference type="NCBI Taxonomy" id="7038"/>
    <lineage>
        <taxon>Eukaryota</taxon>
        <taxon>Metazoa</taxon>
        <taxon>Ecdysozoa</taxon>
        <taxon>Arthropoda</taxon>
        <taxon>Hexapoda</taxon>
        <taxon>Insecta</taxon>
        <taxon>Pterygota</taxon>
        <taxon>Neoptera</taxon>
        <taxon>Paraneoptera</taxon>
        <taxon>Hemiptera</taxon>
        <taxon>Sternorrhyncha</taxon>
        <taxon>Aleyrodoidea</taxon>
        <taxon>Aleyrodidae</taxon>
        <taxon>Aleyrodinae</taxon>
        <taxon>Bemisia</taxon>
    </lineage>
</organism>
<evidence type="ECO:0000256" key="4">
    <source>
        <dbReference type="ARBA" id="ARBA00023180"/>
    </source>
</evidence>
<evidence type="ECO:0000256" key="3">
    <source>
        <dbReference type="ARBA" id="ARBA00023157"/>
    </source>
</evidence>
<keyword evidence="4" id="KW-0325">Glycoprotein</keyword>
<reference evidence="8" key="1">
    <citation type="submission" date="2019-11" db="EMBL/GenBank/DDBJ databases">
        <title>Identification of Saliva Proteins of the Whitefly Bemisia tabaci by Transcriptome and LC-MS/MS Analyses.</title>
        <authorList>
            <person name="Huang H.-J."/>
        </authorList>
    </citation>
    <scope>NUCLEOTIDE SEQUENCE</scope>
</reference>
<dbReference type="InterPro" id="IPR001747">
    <property type="entry name" value="Vitellogenin_N"/>
</dbReference>
<dbReference type="PANTHER" id="PTHR23345">
    <property type="entry name" value="VITELLOGENIN-RELATED"/>
    <property type="match status" value="1"/>
</dbReference>
<evidence type="ECO:0000256" key="6">
    <source>
        <dbReference type="SAM" id="MobiDB-lite"/>
    </source>
</evidence>
<dbReference type="InterPro" id="IPR015255">
    <property type="entry name" value="Vitellinogen_open_b-sht"/>
</dbReference>
<feature type="compositionally biased region" description="Low complexity" evidence="6">
    <location>
        <begin position="787"/>
        <end position="799"/>
    </location>
</feature>
<keyword evidence="3" id="KW-1015">Disulfide bond</keyword>
<proteinExistence type="evidence at transcript level"/>
<comment type="caution">
    <text evidence="5">Lacks conserved residue(s) required for the propagation of feature annotation.</text>
</comment>
<dbReference type="AlphaFoldDB" id="A0A7S5HGD6"/>
<dbReference type="SMART" id="SM01169">
    <property type="entry name" value="DUF1943"/>
    <property type="match status" value="1"/>
</dbReference>
<evidence type="ECO:0000313" key="8">
    <source>
        <dbReference type="EMBL" id="QHB15662.1"/>
    </source>
</evidence>
<dbReference type="SUPFAM" id="SSF48431">
    <property type="entry name" value="Lipovitellin-phosvitin complex, superhelical domain"/>
    <property type="match status" value="1"/>
</dbReference>
<dbReference type="PANTHER" id="PTHR23345:SF15">
    <property type="entry name" value="VITELLOGENIN 1-RELATED"/>
    <property type="match status" value="1"/>
</dbReference>
<dbReference type="SUPFAM" id="SSF56968">
    <property type="entry name" value="Lipovitellin-phosvitin complex, beta-sheet shell regions"/>
    <property type="match status" value="1"/>
</dbReference>
<dbReference type="Gene3D" id="2.20.80.10">
    <property type="entry name" value="Lipovitellin-phosvitin complex, chain A, domain 4"/>
    <property type="match status" value="1"/>
</dbReference>
<dbReference type="Pfam" id="PF09172">
    <property type="entry name" value="Vit_open_b-sht"/>
    <property type="match status" value="1"/>
</dbReference>
<dbReference type="Gene3D" id="1.25.10.20">
    <property type="entry name" value="Vitellinogen, superhelical"/>
    <property type="match status" value="1"/>
</dbReference>
<evidence type="ECO:0000256" key="1">
    <source>
        <dbReference type="ARBA" id="ARBA00022729"/>
    </source>
</evidence>
<dbReference type="InterPro" id="IPR050733">
    <property type="entry name" value="Vitellogenin/Apolipophorin"/>
</dbReference>
<name>A0A7S5HGD6_BEMTA</name>
<feature type="domain" description="Vitellogenin" evidence="7">
    <location>
        <begin position="1"/>
        <end position="417"/>
    </location>
</feature>
<sequence length="1123" mass="128096">MYKAPQTPFFPYFIGNYGNSIQSAKQVNGVALARKLAQEIAEELNDPRQITQKSTLAKFNMLVEELRTLDAKQMEQASQELHFNSAQASSHSRQDALKSLAWKSFCDALVEAGTGPAFLQIQKIIEHQQVSDAEAARMISRLPVTARFPDKEYMNSFFNFVRSNNVQHQNQLNETALLAFAELCRKADVNARNAHNYYPVHVYGRVLPEHAKAVAHQYLPYYEQNLKRAVANGDSRKIQAYIRAIGNFAHPKILEVFEPYLEGKVPISNFQRTVMVLSLNELARVYPNLARNVLFKIYQNTQENQEVRVAAVFLIFGTNPSAQTLQRMAQFTNEDQDQQVNAAVKSALENAAKAHSESRQELAQAAQSAIALLSPKTYGLQYSKKWLRDYIVKEENLAYRVSADMIQSEDSLIPNQVYVALHRYLGGFAQRVASFRAMTSSASDLVEKIQEQFTNGEEYQQQSEMNQQFSAEQIFRQFNIKPDYPQEVEALLQYTVFGAKRWAFFDEEFFNQIPRRLNDALSKVQNGQSFNSTKFYNDISLSLAFPTATGLPFSYTLKVPTLVQAGGEVQARVQGHNSNNNNNLFRIPEAVNVTAEIEIVYATELKSELGFVTPFNHERYVAGLAKNIFVNIPVKVAANVDIANTKVEFYMKPMNNQNEQKIFHYGSYPYTAIQNIFDFRPLQENENTKYIFANENKNKFEKVYGEEKTGFAFRCQYKGDQQSFQFADFYNFAKRNDFFSAAFFPWAEKTIQYNNFDVYYDPARSAAKSAKFALNYANKYANKENNNEGNSNNHNNNQNDAVPSSYQPDNEQRMNQFASRAQSGVQSANIDVIDISAQFFGQKNADYVATLAYARSPVAEKARFLFYAGANNANNNKNKVAVDATAYMPNVPLVNAAQAFNADANSRLYANVKSGENLDNGAQFQFQANMKQSQEFRDYFRQSQMYKQCSQQMEQGEYMMPACRNATVAANRLNEAHFSINFDKVSDAVKNYTYQAFAYARHLGYQYQSENFGNPNGQHNKIDGYFKFSPKFDFAQFYFNAPSVAASFKNVPVHQYVADFFAPHPVYSGFDRLMQDTFQAKYQGKDYRGSFATILTVIISFMNSIDFLKRYSNFIVHTITFDL</sequence>
<evidence type="ECO:0000256" key="5">
    <source>
        <dbReference type="PROSITE-ProRule" id="PRU00557"/>
    </source>
</evidence>
<keyword evidence="2" id="KW-0758">Storage protein</keyword>
<dbReference type="Pfam" id="PF01347">
    <property type="entry name" value="Vitellogenin_N"/>
    <property type="match status" value="1"/>
</dbReference>
<dbReference type="FunFam" id="1.25.10.20:FF:000003">
    <property type="entry name" value="Vitellogenin C"/>
    <property type="match status" value="1"/>
</dbReference>
<keyword evidence="1" id="KW-0732">Signal</keyword>
<protein>
    <submittedName>
        <fullName evidence="8">Vitellogenin-like protein</fullName>
    </submittedName>
</protein>
<dbReference type="SMART" id="SM00638">
    <property type="entry name" value="LPD_N"/>
    <property type="match status" value="1"/>
</dbReference>
<feature type="compositionally biased region" description="Polar residues" evidence="6">
    <location>
        <begin position="800"/>
        <end position="809"/>
    </location>
</feature>
<evidence type="ECO:0000256" key="2">
    <source>
        <dbReference type="ARBA" id="ARBA00022761"/>
    </source>
</evidence>
<dbReference type="InterPro" id="IPR015819">
    <property type="entry name" value="Lipid_transp_b-sht_shell"/>
</dbReference>
<dbReference type="InterPro" id="IPR011030">
    <property type="entry name" value="Lipovitellin_superhlx_dom"/>
</dbReference>